<feature type="region of interest" description="Disordered" evidence="6">
    <location>
        <begin position="422"/>
        <end position="442"/>
    </location>
</feature>
<dbReference type="Gene3D" id="3.30.565.10">
    <property type="entry name" value="Histidine kinase-like ATPase, C-terminal domain"/>
    <property type="match status" value="1"/>
</dbReference>
<dbReference type="PANTHER" id="PTHR45339">
    <property type="entry name" value="HYBRID SIGNAL TRANSDUCTION HISTIDINE KINASE J"/>
    <property type="match status" value="1"/>
</dbReference>
<dbReference type="Pfam" id="PF00512">
    <property type="entry name" value="HisKA"/>
    <property type="match status" value="1"/>
</dbReference>
<keyword evidence="7" id="KW-0472">Membrane</keyword>
<dbReference type="PROSITE" id="PS50109">
    <property type="entry name" value="HIS_KIN"/>
    <property type="match status" value="1"/>
</dbReference>
<dbReference type="GO" id="GO:0005524">
    <property type="term" value="F:ATP binding"/>
    <property type="evidence" value="ECO:0007669"/>
    <property type="project" value="UniProtKB-KW"/>
</dbReference>
<feature type="transmembrane region" description="Helical" evidence="7">
    <location>
        <begin position="130"/>
        <end position="146"/>
    </location>
</feature>
<dbReference type="Pfam" id="PF00072">
    <property type="entry name" value="Response_reg"/>
    <property type="match status" value="1"/>
</dbReference>
<gene>
    <name evidence="10" type="ORF">R0137_11280</name>
</gene>
<dbReference type="SUPFAM" id="SSF47384">
    <property type="entry name" value="Homodimeric domain of signal transducing histidine kinase"/>
    <property type="match status" value="1"/>
</dbReference>
<dbReference type="CDD" id="cd00082">
    <property type="entry name" value="HisKA"/>
    <property type="match status" value="1"/>
</dbReference>
<dbReference type="SUPFAM" id="SSF55874">
    <property type="entry name" value="ATPase domain of HSP90 chaperone/DNA topoisomerase II/histidine kinase"/>
    <property type="match status" value="1"/>
</dbReference>
<evidence type="ECO:0000256" key="1">
    <source>
        <dbReference type="ARBA" id="ARBA00000085"/>
    </source>
</evidence>
<evidence type="ECO:0000256" key="2">
    <source>
        <dbReference type="ARBA" id="ARBA00012438"/>
    </source>
</evidence>
<evidence type="ECO:0000256" key="7">
    <source>
        <dbReference type="SAM" id="Phobius"/>
    </source>
</evidence>
<dbReference type="PANTHER" id="PTHR45339:SF1">
    <property type="entry name" value="HYBRID SIGNAL TRANSDUCTION HISTIDINE KINASE J"/>
    <property type="match status" value="1"/>
</dbReference>
<dbReference type="InterPro" id="IPR003594">
    <property type="entry name" value="HATPase_dom"/>
</dbReference>
<evidence type="ECO:0000313" key="11">
    <source>
        <dbReference type="Proteomes" id="UP001626549"/>
    </source>
</evidence>
<dbReference type="SUPFAM" id="SSF52172">
    <property type="entry name" value="CheY-like"/>
    <property type="match status" value="1"/>
</dbReference>
<feature type="transmembrane region" description="Helical" evidence="7">
    <location>
        <begin position="88"/>
        <end position="118"/>
    </location>
</feature>
<feature type="domain" description="Response regulatory" evidence="9">
    <location>
        <begin position="449"/>
        <end position="563"/>
    </location>
</feature>
<feature type="domain" description="Histidine kinase" evidence="8">
    <location>
        <begin position="202"/>
        <end position="420"/>
    </location>
</feature>
<evidence type="ECO:0000256" key="4">
    <source>
        <dbReference type="ARBA" id="ARBA00023012"/>
    </source>
</evidence>
<keyword evidence="7" id="KW-1133">Transmembrane helix</keyword>
<feature type="transmembrane region" description="Helical" evidence="7">
    <location>
        <begin position="34"/>
        <end position="51"/>
    </location>
</feature>
<keyword evidence="7" id="KW-0812">Transmembrane</keyword>
<dbReference type="SMART" id="SM00387">
    <property type="entry name" value="HATPase_c"/>
    <property type="match status" value="1"/>
</dbReference>
<dbReference type="Pfam" id="PF02518">
    <property type="entry name" value="HATPase_c"/>
    <property type="match status" value="1"/>
</dbReference>
<dbReference type="InterPro" id="IPR011006">
    <property type="entry name" value="CheY-like_superfamily"/>
</dbReference>
<feature type="transmembrane region" description="Helical" evidence="7">
    <location>
        <begin position="58"/>
        <end position="82"/>
    </location>
</feature>
<keyword evidence="4" id="KW-0902">Two-component regulatory system</keyword>
<keyword evidence="10" id="KW-0067">ATP-binding</keyword>
<evidence type="ECO:0000313" key="10">
    <source>
        <dbReference type="EMBL" id="WOJ95825.1"/>
    </source>
</evidence>
<evidence type="ECO:0000259" key="8">
    <source>
        <dbReference type="PROSITE" id="PS50109"/>
    </source>
</evidence>
<evidence type="ECO:0000256" key="6">
    <source>
        <dbReference type="SAM" id="MobiDB-lite"/>
    </source>
</evidence>
<evidence type="ECO:0000256" key="3">
    <source>
        <dbReference type="ARBA" id="ARBA00022553"/>
    </source>
</evidence>
<organism evidence="10 11">
    <name type="scientific">Congregibacter brevis</name>
    <dbReference type="NCBI Taxonomy" id="3081201"/>
    <lineage>
        <taxon>Bacteria</taxon>
        <taxon>Pseudomonadati</taxon>
        <taxon>Pseudomonadota</taxon>
        <taxon>Gammaproteobacteria</taxon>
        <taxon>Cellvibrionales</taxon>
        <taxon>Halieaceae</taxon>
        <taxon>Congregibacter</taxon>
    </lineage>
</organism>
<evidence type="ECO:0000259" key="9">
    <source>
        <dbReference type="PROSITE" id="PS50110"/>
    </source>
</evidence>
<keyword evidence="10" id="KW-0547">Nucleotide-binding</keyword>
<sequence>MWSKNTDTVVAARSAETQPFRDKNKIDLVIDQSVLRNICLIMSAVLCLFGFNNLSTGFSALGAVDLVLAAAMLLNAVLLFFYQPTLLLVLVTLFAGGTAVILAIYANAFGIYWSYVIVVASFLVVNKRAALIYNVAFIAVVVPLSAELLGNAIGVRMAITLSLVTAFSYIFSMRIENRTKALLENLDELDNANSVKSEFIANMSHEMRTPLTAVLGYSENLASRNELSPTDREKLEAVVFGAKHLAALIDDVLDLNKAEKGQLEVDSELTNLPALLDNFLRILKPEADSKGIGLEFTKVSSIPDYILIDARRLNQILMNLVANAIKFTEEGTVGLAVTYKNDSSSLVFEVTDTGVGVPEEFRSELFEKFSQANTGMNRTHGGAGLGLYISQNLARLLDGDIEYVPQERGSLFRLTIKTEEVTGPVETEQTAPESPQPDTLSAPQQFQGHILIAEDSPANQMLVGLIVEKFGLTHSVANNGREAVEAMNSESFDLILMDLQMPVMSGIDATKAIREFNHDIPIVALSADVLRHDTDSSEMRQFSGFLPKPVDVAKMEATFANLLNAA</sequence>
<dbReference type="InterPro" id="IPR003661">
    <property type="entry name" value="HisK_dim/P_dom"/>
</dbReference>
<comment type="catalytic activity">
    <reaction evidence="1">
        <text>ATP + protein L-histidine = ADP + protein N-phospho-L-histidine.</text>
        <dbReference type="EC" id="2.7.13.3"/>
    </reaction>
</comment>
<dbReference type="CDD" id="cd17546">
    <property type="entry name" value="REC_hyHK_CKI1_RcsC-like"/>
    <property type="match status" value="1"/>
</dbReference>
<dbReference type="EMBL" id="CP136865">
    <property type="protein sequence ID" value="WOJ95825.1"/>
    <property type="molecule type" value="Genomic_DNA"/>
</dbReference>
<evidence type="ECO:0000256" key="5">
    <source>
        <dbReference type="PROSITE-ProRule" id="PRU00169"/>
    </source>
</evidence>
<dbReference type="InterPro" id="IPR036890">
    <property type="entry name" value="HATPase_C_sf"/>
</dbReference>
<dbReference type="InterPro" id="IPR036097">
    <property type="entry name" value="HisK_dim/P_sf"/>
</dbReference>
<reference evidence="10 11" key="1">
    <citation type="submission" date="2023-10" db="EMBL/GenBank/DDBJ databases">
        <title>Two novel species belonging to the OM43/NOR5 clade.</title>
        <authorList>
            <person name="Park M."/>
        </authorList>
    </citation>
    <scope>NUCLEOTIDE SEQUENCE [LARGE SCALE GENOMIC DNA]</scope>
    <source>
        <strain evidence="10 11">IMCC45268</strain>
    </source>
</reference>
<proteinExistence type="predicted"/>
<keyword evidence="3 5" id="KW-0597">Phosphoprotein</keyword>
<protein>
    <recommendedName>
        <fullName evidence="2">histidine kinase</fullName>
        <ecNumber evidence="2">2.7.13.3</ecNumber>
    </recommendedName>
</protein>
<dbReference type="Gene3D" id="3.40.50.2300">
    <property type="match status" value="1"/>
</dbReference>
<dbReference type="Gene3D" id="1.10.287.130">
    <property type="match status" value="1"/>
</dbReference>
<feature type="compositionally biased region" description="Polar residues" evidence="6">
    <location>
        <begin position="427"/>
        <end position="442"/>
    </location>
</feature>
<dbReference type="PRINTS" id="PR00344">
    <property type="entry name" value="BCTRLSENSOR"/>
</dbReference>
<dbReference type="SMART" id="SM00388">
    <property type="entry name" value="HisKA"/>
    <property type="match status" value="1"/>
</dbReference>
<name>A0ABZ0I9I2_9GAMM</name>
<dbReference type="InterPro" id="IPR001789">
    <property type="entry name" value="Sig_transdc_resp-reg_receiver"/>
</dbReference>
<keyword evidence="11" id="KW-1185">Reference proteome</keyword>
<dbReference type="Proteomes" id="UP001626549">
    <property type="component" value="Chromosome"/>
</dbReference>
<dbReference type="RefSeq" id="WP_407326523.1">
    <property type="nucleotide sequence ID" value="NZ_CP136865.1"/>
</dbReference>
<feature type="modified residue" description="4-aspartylphosphate" evidence="5">
    <location>
        <position position="498"/>
    </location>
</feature>
<dbReference type="InterPro" id="IPR004358">
    <property type="entry name" value="Sig_transdc_His_kin-like_C"/>
</dbReference>
<dbReference type="EC" id="2.7.13.3" evidence="2"/>
<dbReference type="PROSITE" id="PS50110">
    <property type="entry name" value="RESPONSE_REGULATORY"/>
    <property type="match status" value="1"/>
</dbReference>
<dbReference type="SMART" id="SM00448">
    <property type="entry name" value="REC"/>
    <property type="match status" value="1"/>
</dbReference>
<dbReference type="CDD" id="cd16922">
    <property type="entry name" value="HATPase_EvgS-ArcB-TorS-like"/>
    <property type="match status" value="1"/>
</dbReference>
<dbReference type="InterPro" id="IPR005467">
    <property type="entry name" value="His_kinase_dom"/>
</dbReference>
<accession>A0ABZ0I9I2</accession>